<dbReference type="EMBL" id="JBJKBG010000001">
    <property type="protein sequence ID" value="KAL3754487.1"/>
    <property type="molecule type" value="Genomic_DNA"/>
</dbReference>
<evidence type="ECO:0000313" key="1">
    <source>
        <dbReference type="EMBL" id="KAL3754487.1"/>
    </source>
</evidence>
<accession>A0ABD3LST2</accession>
<evidence type="ECO:0000313" key="2">
    <source>
        <dbReference type="Proteomes" id="UP001634007"/>
    </source>
</evidence>
<sequence length="108" mass="11666">MQEVVNGGEGQSLGAYRPARLVPSLGRAPTSFARPSPISIGPVLGSVYCATLFPLNEPQFCAHRRGLLIGTSKMSILRQIFDLEILKPSEAVDLTSVDSLVAMAIRRR</sequence>
<dbReference type="Proteomes" id="UP001634007">
    <property type="component" value="Unassembled WGS sequence"/>
</dbReference>
<reference evidence="1 2" key="1">
    <citation type="submission" date="2024-11" db="EMBL/GenBank/DDBJ databases">
        <title>Chromosome-level genome assembly of Eucalyptus globulus Labill. provides insights into its genome evolution.</title>
        <authorList>
            <person name="Li X."/>
        </authorList>
    </citation>
    <scope>NUCLEOTIDE SEQUENCE [LARGE SCALE GENOMIC DNA]</scope>
    <source>
        <strain evidence="1">CL2024</strain>
        <tissue evidence="1">Fresh tender leaves</tissue>
    </source>
</reference>
<dbReference type="AlphaFoldDB" id="A0ABD3LST2"/>
<comment type="caution">
    <text evidence="1">The sequence shown here is derived from an EMBL/GenBank/DDBJ whole genome shotgun (WGS) entry which is preliminary data.</text>
</comment>
<gene>
    <name evidence="1" type="ORF">ACJRO7_001685</name>
</gene>
<organism evidence="1 2">
    <name type="scientific">Eucalyptus globulus</name>
    <name type="common">Tasmanian blue gum</name>
    <dbReference type="NCBI Taxonomy" id="34317"/>
    <lineage>
        <taxon>Eukaryota</taxon>
        <taxon>Viridiplantae</taxon>
        <taxon>Streptophyta</taxon>
        <taxon>Embryophyta</taxon>
        <taxon>Tracheophyta</taxon>
        <taxon>Spermatophyta</taxon>
        <taxon>Magnoliopsida</taxon>
        <taxon>eudicotyledons</taxon>
        <taxon>Gunneridae</taxon>
        <taxon>Pentapetalae</taxon>
        <taxon>rosids</taxon>
        <taxon>malvids</taxon>
        <taxon>Myrtales</taxon>
        <taxon>Myrtaceae</taxon>
        <taxon>Myrtoideae</taxon>
        <taxon>Eucalypteae</taxon>
        <taxon>Eucalyptus</taxon>
    </lineage>
</organism>
<keyword evidence="2" id="KW-1185">Reference proteome</keyword>
<name>A0ABD3LST2_EUCGL</name>
<protein>
    <submittedName>
        <fullName evidence="1">Uncharacterized protein</fullName>
    </submittedName>
</protein>
<proteinExistence type="predicted"/>